<evidence type="ECO:0000313" key="2">
    <source>
        <dbReference type="EMBL" id="RAJ10520.1"/>
    </source>
</evidence>
<dbReference type="Proteomes" id="UP000249547">
    <property type="component" value="Unassembled WGS sequence"/>
</dbReference>
<dbReference type="OrthoDB" id="1522162at2"/>
<dbReference type="EMBL" id="QLLL01000001">
    <property type="protein sequence ID" value="RAJ10520.1"/>
    <property type="molecule type" value="Genomic_DNA"/>
</dbReference>
<organism evidence="2 3">
    <name type="scientific">Chitinophaga skermanii</name>
    <dbReference type="NCBI Taxonomy" id="331697"/>
    <lineage>
        <taxon>Bacteria</taxon>
        <taxon>Pseudomonadati</taxon>
        <taxon>Bacteroidota</taxon>
        <taxon>Chitinophagia</taxon>
        <taxon>Chitinophagales</taxon>
        <taxon>Chitinophagaceae</taxon>
        <taxon>Chitinophaga</taxon>
    </lineage>
</organism>
<dbReference type="AlphaFoldDB" id="A0A327R1I4"/>
<dbReference type="Pfam" id="PF00534">
    <property type="entry name" value="Glycos_transf_1"/>
    <property type="match status" value="1"/>
</dbReference>
<comment type="caution">
    <text evidence="2">The sequence shown here is derived from an EMBL/GenBank/DDBJ whole genome shotgun (WGS) entry which is preliminary data.</text>
</comment>
<keyword evidence="3" id="KW-1185">Reference proteome</keyword>
<dbReference type="SUPFAM" id="SSF53756">
    <property type="entry name" value="UDP-Glycosyltransferase/glycogen phosphorylase"/>
    <property type="match status" value="1"/>
</dbReference>
<evidence type="ECO:0000313" key="3">
    <source>
        <dbReference type="Proteomes" id="UP000249547"/>
    </source>
</evidence>
<keyword evidence="2" id="KW-0808">Transferase</keyword>
<feature type="domain" description="Glycosyl transferase family 1" evidence="1">
    <location>
        <begin position="258"/>
        <end position="419"/>
    </location>
</feature>
<dbReference type="InterPro" id="IPR001296">
    <property type="entry name" value="Glyco_trans_1"/>
</dbReference>
<reference evidence="2 3" key="1">
    <citation type="submission" date="2018-06" db="EMBL/GenBank/DDBJ databases">
        <title>Genomic Encyclopedia of Archaeal and Bacterial Type Strains, Phase II (KMG-II): from individual species to whole genera.</title>
        <authorList>
            <person name="Goeker M."/>
        </authorList>
    </citation>
    <scope>NUCLEOTIDE SEQUENCE [LARGE SCALE GENOMIC DNA]</scope>
    <source>
        <strain evidence="2 3">DSM 23857</strain>
    </source>
</reference>
<protein>
    <submittedName>
        <fullName evidence="2">Glycosyltransferase involved in cell wall biosynthesis</fullName>
    </submittedName>
</protein>
<accession>A0A327R1I4</accession>
<dbReference type="Gene3D" id="3.40.50.2000">
    <property type="entry name" value="Glycogen Phosphorylase B"/>
    <property type="match status" value="2"/>
</dbReference>
<dbReference type="GO" id="GO:0016757">
    <property type="term" value="F:glycosyltransferase activity"/>
    <property type="evidence" value="ECO:0007669"/>
    <property type="project" value="InterPro"/>
</dbReference>
<sequence length="446" mass="51139">MKNILLITALPFRKQGNQSMMRFVKMFLSRGIAVEVFTSGNDQRGENAVMMDNFSLHRFSALRDKIYNVIRAFIRTLKNVVRKVKGEKVKVATENIPVTRKNYFTTIKSEDTFPPYGKHNITTLLNKWTFFILALVDNVWLTSYLLLFHRKSLKKADIIVGYENAYAFTAKFLARLYGKKYINKYQGVVPLKATNENISDCKRYYPLSYYGLNTSDLCFMVNDGTNGIFYAKARGCKNIYFEPHGVAVDDYKDIQEVDLSAYKDKFIIFNNASNSKLKRADRVIRPLLSLAPNILKQVIVISTYHAEDLEELRAFVKLSGLDANVVFLENLTHKQSNYLVRNTAVSFMTNEVSNLGNPMLEAIYYRTPVISLDDKSMDGFITNGVDGFLIPLNSEYDKTVADIITKLVTDKGYYQQIKDELSKNFTVNTLQVQQEKEFKSIVALFN</sequence>
<name>A0A327R1I4_9BACT</name>
<dbReference type="RefSeq" id="WP_148707147.1">
    <property type="nucleotide sequence ID" value="NZ_QLLL01000001.1"/>
</dbReference>
<evidence type="ECO:0000259" key="1">
    <source>
        <dbReference type="Pfam" id="PF00534"/>
    </source>
</evidence>
<proteinExistence type="predicted"/>
<gene>
    <name evidence="2" type="ORF">LX64_00123</name>
</gene>